<keyword evidence="6" id="KW-1185">Reference proteome</keyword>
<dbReference type="EMBL" id="ONZQ02000005">
    <property type="protein sequence ID" value="SPO01587.1"/>
    <property type="molecule type" value="Genomic_DNA"/>
</dbReference>
<comment type="catalytic activity">
    <reaction evidence="4">
        <text>(S)-ureidoglycolate = urea + glyoxylate</text>
        <dbReference type="Rhea" id="RHEA:11304"/>
        <dbReference type="ChEBI" id="CHEBI:16199"/>
        <dbReference type="ChEBI" id="CHEBI:36655"/>
        <dbReference type="ChEBI" id="CHEBI:57296"/>
        <dbReference type="EC" id="4.3.2.3"/>
    </reaction>
</comment>
<dbReference type="InterPro" id="IPR024060">
    <property type="entry name" value="Ureidoglycolate_lyase_dom_sf"/>
</dbReference>
<keyword evidence="5" id="KW-0378">Hydrolase</keyword>
<dbReference type="InterPro" id="IPR007247">
    <property type="entry name" value="Ureidogly_lyase"/>
</dbReference>
<dbReference type="InterPro" id="IPR011051">
    <property type="entry name" value="RmlC_Cupin_sf"/>
</dbReference>
<accession>A0AAE8SUD1</accession>
<keyword evidence="2" id="KW-0659">Purine metabolism</keyword>
<evidence type="ECO:0000256" key="4">
    <source>
        <dbReference type="ARBA" id="ARBA00047684"/>
    </source>
</evidence>
<protein>
    <submittedName>
        <fullName evidence="5">Related to DAL3 - ureidoglycolate hydrolase</fullName>
    </submittedName>
</protein>
<dbReference type="PANTHER" id="PTHR21221:SF1">
    <property type="entry name" value="UREIDOGLYCOLATE LYASE"/>
    <property type="match status" value="1"/>
</dbReference>
<proteinExistence type="predicted"/>
<dbReference type="GO" id="GO:0004848">
    <property type="term" value="F:ureidoglycolate hydrolase activity"/>
    <property type="evidence" value="ECO:0007669"/>
    <property type="project" value="InterPro"/>
</dbReference>
<evidence type="ECO:0000313" key="6">
    <source>
        <dbReference type="Proteomes" id="UP001187682"/>
    </source>
</evidence>
<dbReference type="GO" id="GO:0000256">
    <property type="term" value="P:allantoin catabolic process"/>
    <property type="evidence" value="ECO:0007669"/>
    <property type="project" value="InterPro"/>
</dbReference>
<organism evidence="5 6">
    <name type="scientific">Cephalotrichum gorgonifer</name>
    <dbReference type="NCBI Taxonomy" id="2041049"/>
    <lineage>
        <taxon>Eukaryota</taxon>
        <taxon>Fungi</taxon>
        <taxon>Dikarya</taxon>
        <taxon>Ascomycota</taxon>
        <taxon>Pezizomycotina</taxon>
        <taxon>Sordariomycetes</taxon>
        <taxon>Hypocreomycetidae</taxon>
        <taxon>Microascales</taxon>
        <taxon>Microascaceae</taxon>
        <taxon>Cephalotrichum</taxon>
    </lineage>
</organism>
<dbReference type="PANTHER" id="PTHR21221">
    <property type="entry name" value="UREIDOGLYCOLATE HYDROLASE"/>
    <property type="match status" value="1"/>
</dbReference>
<dbReference type="Proteomes" id="UP001187682">
    <property type="component" value="Unassembled WGS sequence"/>
</dbReference>
<gene>
    <name evidence="5" type="ORF">DNG_04260</name>
</gene>
<evidence type="ECO:0000256" key="1">
    <source>
        <dbReference type="ARBA" id="ARBA00011738"/>
    </source>
</evidence>
<evidence type="ECO:0000256" key="2">
    <source>
        <dbReference type="ARBA" id="ARBA00022631"/>
    </source>
</evidence>
<dbReference type="InterPro" id="IPR047233">
    <property type="entry name" value="UAH_cupin"/>
</dbReference>
<comment type="subunit">
    <text evidence="1">Homodimer.</text>
</comment>
<evidence type="ECO:0000313" key="5">
    <source>
        <dbReference type="EMBL" id="SPO01587.1"/>
    </source>
</evidence>
<reference evidence="5" key="1">
    <citation type="submission" date="2018-03" db="EMBL/GenBank/DDBJ databases">
        <authorList>
            <person name="Guldener U."/>
        </authorList>
    </citation>
    <scope>NUCLEOTIDE SEQUENCE</scope>
</reference>
<dbReference type="Gene3D" id="2.60.120.480">
    <property type="entry name" value="Ureidoglycolate hydrolase"/>
    <property type="match status" value="1"/>
</dbReference>
<sequence length="287" mass="30948">MPLQISIGHLSLTIPAKPLTPSAFSPYGDVIQNPRSNLLPPATQSTLSSLPFDPVSANQGSAIKYQHVSRPRDLYSQAPSRIPSQPAMNMFVCRERPLIPAHELKLRTDGDNHLSAQTSSDVDLTDSDAGFLRDLNQSRKSSYFNVSILERHPFTTQTFIPITPEARYLVIVAPSLPSPSYPALPTPSRGSDLPGPGLPDISRMEAFVATGGQAVTYGAGTWHAPMVVLEGRGEKVDFVVVQFQNGVPREDCQEVVLQSEDAEAGVLVEVKDGGVGEGIVAKIRAKL</sequence>
<comment type="caution">
    <text evidence="5">The sequence shown here is derived from an EMBL/GenBank/DDBJ whole genome shotgun (WGS) entry which is preliminary data.</text>
</comment>
<dbReference type="SUPFAM" id="SSF51182">
    <property type="entry name" value="RmlC-like cupins"/>
    <property type="match status" value="1"/>
</dbReference>
<evidence type="ECO:0000256" key="3">
    <source>
        <dbReference type="ARBA" id="ARBA00023239"/>
    </source>
</evidence>
<dbReference type="CDD" id="cd20298">
    <property type="entry name" value="cupin_UAH"/>
    <property type="match status" value="1"/>
</dbReference>
<dbReference type="AlphaFoldDB" id="A0AAE8SUD1"/>
<name>A0AAE8SUD1_9PEZI</name>
<dbReference type="GO" id="GO:0050385">
    <property type="term" value="F:ureidoglycolate lyase activity"/>
    <property type="evidence" value="ECO:0007669"/>
    <property type="project" value="UniProtKB-EC"/>
</dbReference>
<keyword evidence="3" id="KW-0456">Lyase</keyword>
<dbReference type="GO" id="GO:0006144">
    <property type="term" value="P:purine nucleobase metabolic process"/>
    <property type="evidence" value="ECO:0007669"/>
    <property type="project" value="UniProtKB-KW"/>
</dbReference>
<dbReference type="Pfam" id="PF04115">
    <property type="entry name" value="Ureidogly_lyase"/>
    <property type="match status" value="1"/>
</dbReference>